<dbReference type="OrthoDB" id="9798709at2"/>
<dbReference type="STRING" id="1365950.SAMN05428963_102187"/>
<reference evidence="1 2" key="1">
    <citation type="submission" date="2017-02" db="EMBL/GenBank/DDBJ databases">
        <authorList>
            <person name="Peterson S.W."/>
        </authorList>
    </citation>
    <scope>NUCLEOTIDE SEQUENCE [LARGE SCALE GENOMIC DNA]</scope>
    <source>
        <strain evidence="1 2">USBA 369</strain>
    </source>
</reference>
<keyword evidence="2" id="KW-1185">Reference proteome</keyword>
<dbReference type="InterPro" id="IPR014710">
    <property type="entry name" value="RmlC-like_jellyroll"/>
</dbReference>
<evidence type="ECO:0008006" key="3">
    <source>
        <dbReference type="Google" id="ProtNLM"/>
    </source>
</evidence>
<protein>
    <recommendedName>
        <fullName evidence="3">Cupin domain-containing protein</fullName>
    </recommendedName>
</protein>
<evidence type="ECO:0000313" key="2">
    <source>
        <dbReference type="Proteomes" id="UP000190135"/>
    </source>
</evidence>
<proteinExistence type="predicted"/>
<dbReference type="Proteomes" id="UP000190135">
    <property type="component" value="Unassembled WGS sequence"/>
</dbReference>
<gene>
    <name evidence="1" type="ORF">SAMN05428963_102187</name>
</gene>
<dbReference type="RefSeq" id="WP_078706883.1">
    <property type="nucleotide sequence ID" value="NZ_FUXL01000002.1"/>
</dbReference>
<dbReference type="InterPro" id="IPR011051">
    <property type="entry name" value="RmlC_Cupin_sf"/>
</dbReference>
<accession>A0A1T4MMR4</accession>
<evidence type="ECO:0000313" key="1">
    <source>
        <dbReference type="EMBL" id="SJZ68161.1"/>
    </source>
</evidence>
<dbReference type="EMBL" id="FUXL01000002">
    <property type="protein sequence ID" value="SJZ68161.1"/>
    <property type="molecule type" value="Genomic_DNA"/>
</dbReference>
<sequence length="123" mass="12962">MKASLADLLSQISAQHGSPAKQAIAQGFAHGTMSLSLYTPRQGERQEARDQDAVFIIASGSAEIDLDCASMSVKMGDAVFARAGKEHRFSDMSEDFAAWVMLWGPTGGEAPAISPSVFAAIDA</sequence>
<dbReference type="AlphaFoldDB" id="A0A1T4MMR4"/>
<dbReference type="Gene3D" id="2.60.120.10">
    <property type="entry name" value="Jelly Rolls"/>
    <property type="match status" value="1"/>
</dbReference>
<dbReference type="SUPFAM" id="SSF51182">
    <property type="entry name" value="RmlC-like cupins"/>
    <property type="match status" value="1"/>
</dbReference>
<name>A0A1T4MMR4_9HYPH</name>
<organism evidence="1 2">
    <name type="scientific">Consotaella salsifontis</name>
    <dbReference type="NCBI Taxonomy" id="1365950"/>
    <lineage>
        <taxon>Bacteria</taxon>
        <taxon>Pseudomonadati</taxon>
        <taxon>Pseudomonadota</taxon>
        <taxon>Alphaproteobacteria</taxon>
        <taxon>Hyphomicrobiales</taxon>
        <taxon>Aurantimonadaceae</taxon>
        <taxon>Consotaella</taxon>
    </lineage>
</organism>